<feature type="domain" description="WAP" evidence="4">
    <location>
        <begin position="535"/>
        <end position="580"/>
    </location>
</feature>
<dbReference type="PANTHER" id="PTHR19441:SF95">
    <property type="entry name" value="PERLWAPIN ISOFORM X1"/>
    <property type="match status" value="1"/>
</dbReference>
<dbReference type="SMART" id="SM00217">
    <property type="entry name" value="WAP"/>
    <property type="match status" value="2"/>
</dbReference>
<dbReference type="InterPro" id="IPR036645">
    <property type="entry name" value="Elafin-like_sf"/>
</dbReference>
<dbReference type="InterPro" id="IPR006150">
    <property type="entry name" value="Cys_repeat_1"/>
</dbReference>
<dbReference type="Gene3D" id="4.10.75.10">
    <property type="entry name" value="Elafin-like"/>
    <property type="match status" value="2"/>
</dbReference>
<reference evidence="6" key="1">
    <citation type="journal article" date="2014" name="Nat. Genet.">
        <title>Genome of the human hookworm Necator americanus.</title>
        <authorList>
            <person name="Tang Y.T."/>
            <person name="Gao X."/>
            <person name="Rosa B.A."/>
            <person name="Abubucker S."/>
            <person name="Hallsworth-Pepin K."/>
            <person name="Martin J."/>
            <person name="Tyagi R."/>
            <person name="Heizer E."/>
            <person name="Zhang X."/>
            <person name="Bhonagiri-Palsikar V."/>
            <person name="Minx P."/>
            <person name="Warren W.C."/>
            <person name="Wang Q."/>
            <person name="Zhan B."/>
            <person name="Hotez P.J."/>
            <person name="Sternberg P.W."/>
            <person name="Dougall A."/>
            <person name="Gaze S.T."/>
            <person name="Mulvenna J."/>
            <person name="Sotillo J."/>
            <person name="Ranganathan S."/>
            <person name="Rabelo E.M."/>
            <person name="Wilson R.K."/>
            <person name="Felgner P.L."/>
            <person name="Bethony J."/>
            <person name="Hawdon J.M."/>
            <person name="Gasser R.B."/>
            <person name="Loukas A."/>
            <person name="Mitreva M."/>
        </authorList>
    </citation>
    <scope>NUCLEOTIDE SEQUENCE [LARGE SCALE GENOMIC DNA]</scope>
</reference>
<evidence type="ECO:0000259" key="4">
    <source>
        <dbReference type="PROSITE" id="PS51390"/>
    </source>
</evidence>
<dbReference type="PROSITE" id="PS51390">
    <property type="entry name" value="WAP"/>
    <property type="match status" value="2"/>
</dbReference>
<dbReference type="Gene3D" id="2.10.22.10">
    <property type="entry name" value="Antistasin, domain 1"/>
    <property type="match status" value="1"/>
</dbReference>
<feature type="domain" description="WAP" evidence="4">
    <location>
        <begin position="2"/>
        <end position="53"/>
    </location>
</feature>
<feature type="domain" description="Thyroglobulin type-1" evidence="3">
    <location>
        <begin position="582"/>
        <end position="647"/>
    </location>
</feature>
<dbReference type="CDD" id="cd00191">
    <property type="entry name" value="TY"/>
    <property type="match status" value="2"/>
</dbReference>
<dbReference type="PROSITE" id="PS51162">
    <property type="entry name" value="THYROGLOBULIN_1_2"/>
    <property type="match status" value="3"/>
</dbReference>
<dbReference type="InterPro" id="IPR008197">
    <property type="entry name" value="WAP_dom"/>
</dbReference>
<dbReference type="GO" id="GO:0004867">
    <property type="term" value="F:serine-type endopeptidase inhibitor activity"/>
    <property type="evidence" value="ECO:0007669"/>
    <property type="project" value="TreeGrafter"/>
</dbReference>
<dbReference type="InterPro" id="IPR036857">
    <property type="entry name" value="Thyroglobulin_1_sf"/>
</dbReference>
<dbReference type="InterPro" id="IPR000716">
    <property type="entry name" value="Thyroglobulin_1"/>
</dbReference>
<dbReference type="Pfam" id="PF14625">
    <property type="entry name" value="Lustrin_cystein"/>
    <property type="match status" value="2"/>
</dbReference>
<dbReference type="EMBL" id="KI658020">
    <property type="protein sequence ID" value="ETN84116.1"/>
    <property type="molecule type" value="Genomic_DNA"/>
</dbReference>
<dbReference type="GO" id="GO:0005615">
    <property type="term" value="C:extracellular space"/>
    <property type="evidence" value="ECO:0007669"/>
    <property type="project" value="TreeGrafter"/>
</dbReference>
<comment type="caution">
    <text evidence="2">Lacks conserved residue(s) required for the propagation of feature annotation.</text>
</comment>
<evidence type="ECO:0000256" key="1">
    <source>
        <dbReference type="ARBA" id="ARBA00023157"/>
    </source>
</evidence>
<protein>
    <submittedName>
        <fullName evidence="5">Thyroglobulin type-1 repeat-containing domain protein</fullName>
    </submittedName>
</protein>
<dbReference type="MEROPS" id="I17.003"/>
<evidence type="ECO:0000256" key="2">
    <source>
        <dbReference type="PROSITE-ProRule" id="PRU00500"/>
    </source>
</evidence>
<dbReference type="SUPFAM" id="SSF57610">
    <property type="entry name" value="Thyroglobulin type-1 domain"/>
    <property type="match status" value="3"/>
</dbReference>
<keyword evidence="1 2" id="KW-1015">Disulfide bond</keyword>
<dbReference type="SMART" id="SM00289">
    <property type="entry name" value="WR1"/>
    <property type="match status" value="2"/>
</dbReference>
<evidence type="ECO:0000313" key="5">
    <source>
        <dbReference type="EMBL" id="ETN84116.1"/>
    </source>
</evidence>
<keyword evidence="6" id="KW-1185">Reference proteome</keyword>
<gene>
    <name evidence="5" type="ORF">NECAME_17245</name>
</gene>
<evidence type="ECO:0000313" key="6">
    <source>
        <dbReference type="Proteomes" id="UP000053676"/>
    </source>
</evidence>
<proteinExistence type="predicted"/>
<sequence>MLSSLSADCPSSVEKSLLEKLTNCSSACESDEDCAGLKRCCRIGCSTQCLYPVRTTPCFHFALTTELYQIRKAKRCDRAGKFEPIQCDDDGCFCVDIGNGEEVTGTRTSNDAPNCKSVLNLCPRGEPHISPVGVVETCSADDQCPSNFWCHQMALSRRSNAILTIVAPRKCPIPLCTHDIFCKFGLRKDSNGCDKCECSSPCDGVVCPDTSVCVPAPVECVAGPCPEALMLLLTVAITKMTVEFVVQEKNLIGHPVRAHRGFCPTVIAPGNAFWMNSIHARLAALAIRDSFDNSAHVPDCDSNGEYLQVQSHYALKWCVDKHGKEVPGIPNSCPSGEPLILTHSGVLAECSGGKSCPAGYFCSQSGYEGRGFCCGGVAPAPPSISCPPFPITANPVDSSTCVISCRRPSDCIKSVCCFNGCGTSCQFETGKTLAPTGPPGTVHVLPTESTRVVVSVDNGSQIQPADKMVTSSSVDWKAVNVPVVYPQRTFAINPVQSQKKHPIIPGFPNSAVAVIDSAGSPPTMGSFQKPGPISAPQKVGTCPSLLLNPGCREECLTDADCVAFSKCCRASCGTKCVEPTVTSTCLHRLAAFSREWPHLPPPVQCSANGEFREMQCNFKTRQCWCVDSSGIELIGTRTANDHETPQCKRFHLFLTQDLRSGHSQMRPKPMSSSTKM</sequence>
<dbReference type="Pfam" id="PF00086">
    <property type="entry name" value="Thyroglobulin_1"/>
    <property type="match status" value="3"/>
</dbReference>
<dbReference type="SMART" id="SM00211">
    <property type="entry name" value="TY"/>
    <property type="match status" value="3"/>
</dbReference>
<dbReference type="PROSITE" id="PS00484">
    <property type="entry name" value="THYROGLOBULIN_1_1"/>
    <property type="match status" value="1"/>
</dbReference>
<dbReference type="KEGG" id="nai:NECAME_17245"/>
<dbReference type="OrthoDB" id="5853592at2759"/>
<dbReference type="PANTHER" id="PTHR19441">
    <property type="entry name" value="WHEY ACDIC PROTEIN WAP"/>
    <property type="match status" value="1"/>
</dbReference>
<dbReference type="Gene3D" id="4.10.800.10">
    <property type="entry name" value="Thyroglobulin type-1"/>
    <property type="match status" value="3"/>
</dbReference>
<dbReference type="Pfam" id="PF00095">
    <property type="entry name" value="WAP"/>
    <property type="match status" value="2"/>
</dbReference>
<feature type="domain" description="Thyroglobulin type-1" evidence="3">
    <location>
        <begin position="25"/>
        <end position="115"/>
    </location>
</feature>
<dbReference type="STRING" id="51031.W2TSL6"/>
<name>W2TSL6_NECAM</name>
<dbReference type="InterPro" id="IPR050514">
    <property type="entry name" value="WAP_four-disulfide_core"/>
</dbReference>
<accession>W2TSL6</accession>
<dbReference type="InterPro" id="IPR028150">
    <property type="entry name" value="Lustrin_cystein"/>
</dbReference>
<dbReference type="OMA" id="THDIFCK"/>
<dbReference type="Proteomes" id="UP000053676">
    <property type="component" value="Unassembled WGS sequence"/>
</dbReference>
<feature type="disulfide bond" evidence="2">
    <location>
        <begin position="616"/>
        <end position="623"/>
    </location>
</feature>
<feature type="domain" description="Thyroglobulin type-1" evidence="3">
    <location>
        <begin position="260"/>
        <end position="350"/>
    </location>
</feature>
<evidence type="ECO:0000259" key="3">
    <source>
        <dbReference type="PROSITE" id="PS51162"/>
    </source>
</evidence>
<organism evidence="5 6">
    <name type="scientific">Necator americanus</name>
    <name type="common">Human hookworm</name>
    <dbReference type="NCBI Taxonomy" id="51031"/>
    <lineage>
        <taxon>Eukaryota</taxon>
        <taxon>Metazoa</taxon>
        <taxon>Ecdysozoa</taxon>
        <taxon>Nematoda</taxon>
        <taxon>Chromadorea</taxon>
        <taxon>Rhabditida</taxon>
        <taxon>Rhabditina</taxon>
        <taxon>Rhabditomorpha</taxon>
        <taxon>Strongyloidea</taxon>
        <taxon>Ancylostomatidae</taxon>
        <taxon>Bunostominae</taxon>
        <taxon>Necator</taxon>
    </lineage>
</organism>
<dbReference type="AlphaFoldDB" id="W2TSL6"/>